<evidence type="ECO:0000256" key="1">
    <source>
        <dbReference type="SAM" id="MobiDB-lite"/>
    </source>
</evidence>
<keyword evidence="2" id="KW-0732">Signal</keyword>
<gene>
    <name evidence="3" type="ORF">SBAD_LOCUS1509</name>
</gene>
<reference evidence="5" key="1">
    <citation type="submission" date="2016-06" db="UniProtKB">
        <authorList>
            <consortium name="WormBaseParasite"/>
        </authorList>
    </citation>
    <scope>IDENTIFICATION</scope>
</reference>
<dbReference type="AlphaFoldDB" id="A0A183ID15"/>
<feature type="region of interest" description="Disordered" evidence="1">
    <location>
        <begin position="49"/>
        <end position="69"/>
    </location>
</feature>
<feature type="compositionally biased region" description="Basic and acidic residues" evidence="1">
    <location>
        <begin position="54"/>
        <end position="66"/>
    </location>
</feature>
<evidence type="ECO:0000256" key="2">
    <source>
        <dbReference type="SAM" id="SignalP"/>
    </source>
</evidence>
<reference evidence="3 4" key="2">
    <citation type="submission" date="2018-11" db="EMBL/GenBank/DDBJ databases">
        <authorList>
            <consortium name="Pathogen Informatics"/>
        </authorList>
    </citation>
    <scope>NUCLEOTIDE SEQUENCE [LARGE SCALE GENOMIC DNA]</scope>
</reference>
<sequence>MKPLVKIIVTLQFLLIYNTYADPSQLSGKFMYSKDTNFHWARRDQRRSHLVKNGLHDSPRSTDDASRPPAIKLHVPRYTESVIHQKRICKPSQLQCSTKALF</sequence>
<evidence type="ECO:0000313" key="5">
    <source>
        <dbReference type="WBParaSite" id="SBAD_0000158001-mRNA-1"/>
    </source>
</evidence>
<feature type="chain" id="PRO_5043139892" evidence="2">
    <location>
        <begin position="22"/>
        <end position="102"/>
    </location>
</feature>
<organism evidence="5">
    <name type="scientific">Soboliphyme baturini</name>
    <dbReference type="NCBI Taxonomy" id="241478"/>
    <lineage>
        <taxon>Eukaryota</taxon>
        <taxon>Metazoa</taxon>
        <taxon>Ecdysozoa</taxon>
        <taxon>Nematoda</taxon>
        <taxon>Enoplea</taxon>
        <taxon>Dorylaimia</taxon>
        <taxon>Dioctophymatida</taxon>
        <taxon>Dioctophymatoidea</taxon>
        <taxon>Soboliphymatidae</taxon>
        <taxon>Soboliphyme</taxon>
    </lineage>
</organism>
<feature type="signal peptide" evidence="2">
    <location>
        <begin position="1"/>
        <end position="21"/>
    </location>
</feature>
<name>A0A183ID15_9BILA</name>
<evidence type="ECO:0000313" key="4">
    <source>
        <dbReference type="Proteomes" id="UP000270296"/>
    </source>
</evidence>
<protein>
    <submittedName>
        <fullName evidence="5">Secreted protein</fullName>
    </submittedName>
</protein>
<accession>A0A183ID15</accession>
<dbReference type="Proteomes" id="UP000270296">
    <property type="component" value="Unassembled WGS sequence"/>
</dbReference>
<keyword evidence="4" id="KW-1185">Reference proteome</keyword>
<proteinExistence type="predicted"/>
<dbReference type="WBParaSite" id="SBAD_0000158001-mRNA-1">
    <property type="protein sequence ID" value="SBAD_0000158001-mRNA-1"/>
    <property type="gene ID" value="SBAD_0000158001"/>
</dbReference>
<evidence type="ECO:0000313" key="3">
    <source>
        <dbReference type="EMBL" id="VDO94579.1"/>
    </source>
</evidence>
<dbReference type="EMBL" id="UZAM01006849">
    <property type="protein sequence ID" value="VDO94579.1"/>
    <property type="molecule type" value="Genomic_DNA"/>
</dbReference>